<protein>
    <recommendedName>
        <fullName evidence="3">HTH araC/xylS-type domain-containing protein</fullName>
    </recommendedName>
</protein>
<accession>A0A5E6SA63</accession>
<dbReference type="GO" id="GO:0043565">
    <property type="term" value="F:sequence-specific DNA binding"/>
    <property type="evidence" value="ECO:0007669"/>
    <property type="project" value="InterPro"/>
</dbReference>
<evidence type="ECO:0000313" key="5">
    <source>
        <dbReference type="Proteomes" id="UP000325607"/>
    </source>
</evidence>
<dbReference type="PANTHER" id="PTHR43436">
    <property type="entry name" value="ARAC-FAMILY TRANSCRIPTIONAL REGULATOR"/>
    <property type="match status" value="1"/>
</dbReference>
<sequence>MTQLEQFRDAIARHTPQDGTFECPIPGVKLIRWSEPTMPMPVIYEPTACFVAQGRKRATLGASVLHYDPTSYLVASVGLPVVGTVIEASALHPYMSVQLDLDSTALGELALRYPRSPAQSAVSAGLTVNEMTSGLLDAVTRLVTLLDTPADIEALGPLTTREIFYRLFTGPSGGVIHAMSQSDSRHGQIARAILWIRGNFKDACRIDDLVRVAGMSRSAFHEHFKAVTAMSPLAFRTQLRMQEARRLMVTDGLDAASAGHTVGYDSPSQFSRDYSRLFGTPPAKDASRFRLAHGR</sequence>
<keyword evidence="2" id="KW-0804">Transcription</keyword>
<evidence type="ECO:0000256" key="2">
    <source>
        <dbReference type="ARBA" id="ARBA00023163"/>
    </source>
</evidence>
<dbReference type="InterPro" id="IPR009057">
    <property type="entry name" value="Homeodomain-like_sf"/>
</dbReference>
<dbReference type="Proteomes" id="UP000325607">
    <property type="component" value="Unassembled WGS sequence"/>
</dbReference>
<reference evidence="4 5" key="1">
    <citation type="submission" date="2019-09" db="EMBL/GenBank/DDBJ databases">
        <authorList>
            <person name="Chandra G."/>
            <person name="Truman W A."/>
        </authorList>
    </citation>
    <scope>NUCLEOTIDE SEQUENCE [LARGE SCALE GENOMIC DNA]</scope>
    <source>
        <strain evidence="4">PS645</strain>
    </source>
</reference>
<proteinExistence type="predicted"/>
<dbReference type="Pfam" id="PF12833">
    <property type="entry name" value="HTH_18"/>
    <property type="match status" value="1"/>
</dbReference>
<dbReference type="EMBL" id="CABVGX010000013">
    <property type="protein sequence ID" value="VVM77844.1"/>
    <property type="molecule type" value="Genomic_DNA"/>
</dbReference>
<keyword evidence="1" id="KW-0805">Transcription regulation</keyword>
<dbReference type="OrthoDB" id="34150at2"/>
<evidence type="ECO:0000259" key="3">
    <source>
        <dbReference type="PROSITE" id="PS01124"/>
    </source>
</evidence>
<evidence type="ECO:0000256" key="1">
    <source>
        <dbReference type="ARBA" id="ARBA00023015"/>
    </source>
</evidence>
<gene>
    <name evidence="4" type="ORF">PS645_02108</name>
</gene>
<dbReference type="PROSITE" id="PS01124">
    <property type="entry name" value="HTH_ARAC_FAMILY_2"/>
    <property type="match status" value="1"/>
</dbReference>
<dbReference type="InterPro" id="IPR009594">
    <property type="entry name" value="Tscrpt_reg_HTH_AraC_N"/>
</dbReference>
<dbReference type="Gene3D" id="1.10.10.60">
    <property type="entry name" value="Homeodomain-like"/>
    <property type="match status" value="1"/>
</dbReference>
<dbReference type="GO" id="GO:0003700">
    <property type="term" value="F:DNA-binding transcription factor activity"/>
    <property type="evidence" value="ECO:0007669"/>
    <property type="project" value="InterPro"/>
</dbReference>
<dbReference type="Pfam" id="PF06719">
    <property type="entry name" value="AraC_N"/>
    <property type="match status" value="1"/>
</dbReference>
<name>A0A5E6SA63_PSEFL</name>
<dbReference type="AlphaFoldDB" id="A0A5E6SA63"/>
<dbReference type="PANTHER" id="PTHR43436:SF1">
    <property type="entry name" value="TRANSCRIPTIONAL REGULATORY PROTEIN"/>
    <property type="match status" value="1"/>
</dbReference>
<dbReference type="RefSeq" id="WP_150580380.1">
    <property type="nucleotide sequence ID" value="NZ_CABVGX010000013.1"/>
</dbReference>
<organism evidence="4 5">
    <name type="scientific">Pseudomonas fluorescens</name>
    <dbReference type="NCBI Taxonomy" id="294"/>
    <lineage>
        <taxon>Bacteria</taxon>
        <taxon>Pseudomonadati</taxon>
        <taxon>Pseudomonadota</taxon>
        <taxon>Gammaproteobacteria</taxon>
        <taxon>Pseudomonadales</taxon>
        <taxon>Pseudomonadaceae</taxon>
        <taxon>Pseudomonas</taxon>
    </lineage>
</organism>
<dbReference type="SMART" id="SM00342">
    <property type="entry name" value="HTH_ARAC"/>
    <property type="match status" value="1"/>
</dbReference>
<evidence type="ECO:0000313" key="4">
    <source>
        <dbReference type="EMBL" id="VVM77844.1"/>
    </source>
</evidence>
<feature type="domain" description="HTH araC/xylS-type" evidence="3">
    <location>
        <begin position="190"/>
        <end position="288"/>
    </location>
</feature>
<dbReference type="InterPro" id="IPR018060">
    <property type="entry name" value="HTH_AraC"/>
</dbReference>
<dbReference type="SUPFAM" id="SSF46689">
    <property type="entry name" value="Homeodomain-like"/>
    <property type="match status" value="2"/>
</dbReference>